<dbReference type="Proteomes" id="UP000186720">
    <property type="component" value="Unassembled WGS sequence"/>
</dbReference>
<dbReference type="EMBL" id="MPPL01000001">
    <property type="protein sequence ID" value="OKS88242.1"/>
    <property type="molecule type" value="Genomic_DNA"/>
</dbReference>
<gene>
    <name evidence="2" type="ORF">RG47T_3707</name>
</gene>
<proteinExistence type="predicted"/>
<evidence type="ECO:0000313" key="3">
    <source>
        <dbReference type="Proteomes" id="UP000186720"/>
    </source>
</evidence>
<sequence length="81" mass="9109">MTKKTLSDLSNEELLKNEKKIKAITLVFAGLLLVLFFALLLLSVKKGISVLIVTPIALLPLLIVLLNNWNDLKKEIKLRNI</sequence>
<organism evidence="2 3">
    <name type="scientific">Mucilaginibacter polytrichastri</name>
    <dbReference type="NCBI Taxonomy" id="1302689"/>
    <lineage>
        <taxon>Bacteria</taxon>
        <taxon>Pseudomonadati</taxon>
        <taxon>Bacteroidota</taxon>
        <taxon>Sphingobacteriia</taxon>
        <taxon>Sphingobacteriales</taxon>
        <taxon>Sphingobacteriaceae</taxon>
        <taxon>Mucilaginibacter</taxon>
    </lineage>
</organism>
<keyword evidence="1" id="KW-0812">Transmembrane</keyword>
<keyword evidence="1" id="KW-1133">Transmembrane helix</keyword>
<name>A0A1Q6A2P4_9SPHI</name>
<keyword evidence="1" id="KW-0472">Membrane</keyword>
<evidence type="ECO:0000313" key="2">
    <source>
        <dbReference type="EMBL" id="OKS88242.1"/>
    </source>
</evidence>
<keyword evidence="3" id="KW-1185">Reference proteome</keyword>
<protein>
    <recommendedName>
        <fullName evidence="4">Redox-active disulfide protein 2</fullName>
    </recommendedName>
</protein>
<feature type="transmembrane region" description="Helical" evidence="1">
    <location>
        <begin position="21"/>
        <end position="42"/>
    </location>
</feature>
<evidence type="ECO:0000256" key="1">
    <source>
        <dbReference type="SAM" id="Phobius"/>
    </source>
</evidence>
<accession>A0A1Q6A2P4</accession>
<comment type="caution">
    <text evidence="2">The sequence shown here is derived from an EMBL/GenBank/DDBJ whole genome shotgun (WGS) entry which is preliminary data.</text>
</comment>
<feature type="transmembrane region" description="Helical" evidence="1">
    <location>
        <begin position="48"/>
        <end position="69"/>
    </location>
</feature>
<dbReference type="RefSeq" id="WP_074490845.1">
    <property type="nucleotide sequence ID" value="NZ_FPAM01000028.1"/>
</dbReference>
<dbReference type="AlphaFoldDB" id="A0A1Q6A2P4"/>
<evidence type="ECO:0008006" key="4">
    <source>
        <dbReference type="Google" id="ProtNLM"/>
    </source>
</evidence>
<reference evidence="2 3" key="1">
    <citation type="submission" date="2016-11" db="EMBL/GenBank/DDBJ databases">
        <title>Whole Genome Sequencing of Mucilaginibacter polytrichastri RG4-7(T) isolated from the moss sample.</title>
        <authorList>
            <person name="Li Y."/>
        </authorList>
    </citation>
    <scope>NUCLEOTIDE SEQUENCE [LARGE SCALE GENOMIC DNA]</scope>
    <source>
        <strain evidence="2 3">RG4-7</strain>
    </source>
</reference>